<reference evidence="1" key="1">
    <citation type="submission" date="2015-06" db="EMBL/GenBank/DDBJ databases">
        <authorList>
            <person name="Hoefler B.C."/>
            <person name="Straight P.D."/>
        </authorList>
    </citation>
    <scope>NUCLEOTIDE SEQUENCE</scope>
</reference>
<dbReference type="EMBL" id="GDHF01018450">
    <property type="protein sequence ID" value="JAI33864.1"/>
    <property type="molecule type" value="Transcribed_RNA"/>
</dbReference>
<dbReference type="AlphaFoldDB" id="A0A0K8V4N6"/>
<sequence>TSYSDLNDACLDILKTMDSKQFHVLIYHCVLMKKNTVQAQQWLEKYYGKSVLSKTTICHWYADFKRGRTDTEDAERSGRPNDAITPETIKKVDQIVFENRKLNLREIADTLKISYCVHYSA</sequence>
<accession>A0A0K8V4N6</accession>
<proteinExistence type="predicted"/>
<organism evidence="1">
    <name type="scientific">Bactrocera latifrons</name>
    <name type="common">Malaysian fruit fly</name>
    <name type="synonym">Chaetodacus latifrons</name>
    <dbReference type="NCBI Taxonomy" id="174628"/>
    <lineage>
        <taxon>Eukaryota</taxon>
        <taxon>Metazoa</taxon>
        <taxon>Ecdysozoa</taxon>
        <taxon>Arthropoda</taxon>
        <taxon>Hexapoda</taxon>
        <taxon>Insecta</taxon>
        <taxon>Pterygota</taxon>
        <taxon>Neoptera</taxon>
        <taxon>Endopterygota</taxon>
        <taxon>Diptera</taxon>
        <taxon>Brachycera</taxon>
        <taxon>Muscomorpha</taxon>
        <taxon>Tephritoidea</taxon>
        <taxon>Tephritidae</taxon>
        <taxon>Bactrocera</taxon>
        <taxon>Bactrocera</taxon>
    </lineage>
</organism>
<protein>
    <submittedName>
        <fullName evidence="1">Uncharacterized protein</fullName>
    </submittedName>
</protein>
<evidence type="ECO:0000313" key="1">
    <source>
        <dbReference type="EMBL" id="JAI33864.1"/>
    </source>
</evidence>
<dbReference type="PANTHER" id="PTHR46060:SF1">
    <property type="entry name" value="MARINER MOS1 TRANSPOSASE-LIKE PROTEIN"/>
    <property type="match status" value="1"/>
</dbReference>
<dbReference type="Gene3D" id="1.10.10.1450">
    <property type="match status" value="1"/>
</dbReference>
<dbReference type="PANTHER" id="PTHR46060">
    <property type="entry name" value="MARINER MOS1 TRANSPOSASE-LIKE PROTEIN"/>
    <property type="match status" value="1"/>
</dbReference>
<dbReference type="InterPro" id="IPR052709">
    <property type="entry name" value="Transposase-MT_Hybrid"/>
</dbReference>
<name>A0A0K8V4N6_BACLA</name>
<feature type="non-terminal residue" evidence="1">
    <location>
        <position position="1"/>
    </location>
</feature>
<gene>
    <name evidence="1" type="primary">YK006_9</name>
    <name evidence="1" type="ORF">c0_g1_i1</name>
</gene>